<sequence>MNPTLVPKPGRKERHAVGESSPPSGPAVPESSGSADDGCPPVAARSGGSGESEVHSAATVKASVERRPVLARPWVEVGWLSSKRERGSCRRPPEAEACVRPPSTNLQLFKINASVEEVSWEAQRANYALPPQANEEYEALKAEILARVGLSPIVAVQKFFQWTYKGHVLVWLTAGTGLGFHRLEPHLCRLTV</sequence>
<proteinExistence type="predicted"/>
<comment type="caution">
    <text evidence="2">The sequence shown here is derived from an EMBL/GenBank/DDBJ whole genome shotgun (WGS) entry which is preliminary data.</text>
</comment>
<feature type="region of interest" description="Disordered" evidence="1">
    <location>
        <begin position="1"/>
        <end position="62"/>
    </location>
</feature>
<dbReference type="Proteomes" id="UP000324632">
    <property type="component" value="Chromosome 16"/>
</dbReference>
<keyword evidence="3" id="KW-1185">Reference proteome</keyword>
<name>A0A5A9NQQ6_9TELE</name>
<organism evidence="2 3">
    <name type="scientific">Triplophysa tibetana</name>
    <dbReference type="NCBI Taxonomy" id="1572043"/>
    <lineage>
        <taxon>Eukaryota</taxon>
        <taxon>Metazoa</taxon>
        <taxon>Chordata</taxon>
        <taxon>Craniata</taxon>
        <taxon>Vertebrata</taxon>
        <taxon>Euteleostomi</taxon>
        <taxon>Actinopterygii</taxon>
        <taxon>Neopterygii</taxon>
        <taxon>Teleostei</taxon>
        <taxon>Ostariophysi</taxon>
        <taxon>Cypriniformes</taxon>
        <taxon>Nemacheilidae</taxon>
        <taxon>Triplophysa</taxon>
    </lineage>
</organism>
<dbReference type="AlphaFoldDB" id="A0A5A9NQQ6"/>
<reference evidence="2 3" key="1">
    <citation type="journal article" date="2019" name="Mol. Ecol. Resour.">
        <title>Chromosome-level genome assembly of Triplophysa tibetana, a fish adapted to the harsh high-altitude environment of the Tibetan Plateau.</title>
        <authorList>
            <person name="Yang X."/>
            <person name="Liu H."/>
            <person name="Ma Z."/>
            <person name="Zou Y."/>
            <person name="Zou M."/>
            <person name="Mao Y."/>
            <person name="Li X."/>
            <person name="Wang H."/>
            <person name="Chen T."/>
            <person name="Wang W."/>
            <person name="Yang R."/>
        </authorList>
    </citation>
    <scope>NUCLEOTIDE SEQUENCE [LARGE SCALE GENOMIC DNA]</scope>
    <source>
        <strain evidence="2">TTIB1903HZAU</strain>
        <tissue evidence="2">Muscle</tissue>
    </source>
</reference>
<dbReference type="EMBL" id="SOYY01000016">
    <property type="protein sequence ID" value="KAA0710547.1"/>
    <property type="molecule type" value="Genomic_DNA"/>
</dbReference>
<protein>
    <submittedName>
        <fullName evidence="2">Uncharacterized protein</fullName>
    </submittedName>
</protein>
<evidence type="ECO:0000256" key="1">
    <source>
        <dbReference type="SAM" id="MobiDB-lite"/>
    </source>
</evidence>
<accession>A0A5A9NQQ6</accession>
<gene>
    <name evidence="2" type="ORF">E1301_Tti015781</name>
</gene>
<evidence type="ECO:0000313" key="2">
    <source>
        <dbReference type="EMBL" id="KAA0710547.1"/>
    </source>
</evidence>
<evidence type="ECO:0000313" key="3">
    <source>
        <dbReference type="Proteomes" id="UP000324632"/>
    </source>
</evidence>